<reference evidence="6 7" key="1">
    <citation type="journal article" date="2016" name="Nat. Commun.">
        <title>Thousands of microbial genomes shed light on interconnected biogeochemical processes in an aquifer system.</title>
        <authorList>
            <person name="Anantharaman K."/>
            <person name="Brown C.T."/>
            <person name="Hug L.A."/>
            <person name="Sharon I."/>
            <person name="Castelle C.J."/>
            <person name="Probst A.J."/>
            <person name="Thomas B.C."/>
            <person name="Singh A."/>
            <person name="Wilkins M.J."/>
            <person name="Karaoz U."/>
            <person name="Brodie E.L."/>
            <person name="Williams K.H."/>
            <person name="Hubbard S.S."/>
            <person name="Banfield J.F."/>
        </authorList>
    </citation>
    <scope>NUCLEOTIDE SEQUENCE [LARGE SCALE GENOMIC DNA]</scope>
</reference>
<comment type="similarity">
    <text evidence="1 5">Belongs to the bacterial ribosomal protein bL21 family.</text>
</comment>
<dbReference type="GO" id="GO:0003735">
    <property type="term" value="F:structural constituent of ribosome"/>
    <property type="evidence" value="ECO:0007669"/>
    <property type="project" value="InterPro"/>
</dbReference>
<dbReference type="GO" id="GO:0006412">
    <property type="term" value="P:translation"/>
    <property type="evidence" value="ECO:0007669"/>
    <property type="project" value="InterPro"/>
</dbReference>
<evidence type="ECO:0000256" key="5">
    <source>
        <dbReference type="RuleBase" id="RU000562"/>
    </source>
</evidence>
<dbReference type="NCBIfam" id="TIGR00061">
    <property type="entry name" value="L21"/>
    <property type="match status" value="1"/>
</dbReference>
<proteinExistence type="inferred from homology"/>
<evidence type="ECO:0000313" key="6">
    <source>
        <dbReference type="EMBL" id="OGY37840.1"/>
    </source>
</evidence>
<dbReference type="InterPro" id="IPR036164">
    <property type="entry name" value="bL21-like_sf"/>
</dbReference>
<comment type="function">
    <text evidence="5">This protein binds to 23S rRNA in the presence of protein L20.</text>
</comment>
<dbReference type="GO" id="GO:0005840">
    <property type="term" value="C:ribosome"/>
    <property type="evidence" value="ECO:0007669"/>
    <property type="project" value="UniProtKB-KW"/>
</dbReference>
<dbReference type="Proteomes" id="UP000177941">
    <property type="component" value="Unassembled WGS sequence"/>
</dbReference>
<dbReference type="SUPFAM" id="SSF141091">
    <property type="entry name" value="L21p-like"/>
    <property type="match status" value="1"/>
</dbReference>
<comment type="caution">
    <text evidence="6">The sequence shown here is derived from an EMBL/GenBank/DDBJ whole genome shotgun (WGS) entry which is preliminary data.</text>
</comment>
<keyword evidence="5" id="KW-0699">rRNA-binding</keyword>
<dbReference type="InterPro" id="IPR028909">
    <property type="entry name" value="bL21-like"/>
</dbReference>
<evidence type="ECO:0000313" key="7">
    <source>
        <dbReference type="Proteomes" id="UP000177941"/>
    </source>
</evidence>
<keyword evidence="3 5" id="KW-0687">Ribonucleoprotein</keyword>
<evidence type="ECO:0000256" key="3">
    <source>
        <dbReference type="ARBA" id="ARBA00023274"/>
    </source>
</evidence>
<gene>
    <name evidence="6" type="ORF">A3E36_02180</name>
</gene>
<keyword evidence="2 5" id="KW-0689">Ribosomal protein</keyword>
<accession>A0A1G1XDW8</accession>
<dbReference type="GO" id="GO:1990904">
    <property type="term" value="C:ribonucleoprotein complex"/>
    <property type="evidence" value="ECO:0007669"/>
    <property type="project" value="UniProtKB-KW"/>
</dbReference>
<evidence type="ECO:0000256" key="1">
    <source>
        <dbReference type="ARBA" id="ARBA00008563"/>
    </source>
</evidence>
<dbReference type="Pfam" id="PF00829">
    <property type="entry name" value="Ribosomal_L21p"/>
    <property type="match status" value="1"/>
</dbReference>
<dbReference type="GO" id="GO:0005737">
    <property type="term" value="C:cytoplasm"/>
    <property type="evidence" value="ECO:0007669"/>
    <property type="project" value="UniProtKB-ARBA"/>
</dbReference>
<feature type="non-terminal residue" evidence="6">
    <location>
        <position position="81"/>
    </location>
</feature>
<dbReference type="PANTHER" id="PTHR21349:SF0">
    <property type="entry name" value="LARGE RIBOSOMAL SUBUNIT PROTEIN BL21M"/>
    <property type="match status" value="1"/>
</dbReference>
<keyword evidence="5" id="KW-0694">RNA-binding</keyword>
<organism evidence="6 7">
    <name type="scientific">Candidatus Andersenbacteria bacterium RIFCSPHIGHO2_12_FULL_45_11b</name>
    <dbReference type="NCBI Taxonomy" id="1797282"/>
    <lineage>
        <taxon>Bacteria</taxon>
        <taxon>Candidatus Anderseniibacteriota</taxon>
    </lineage>
</organism>
<protein>
    <recommendedName>
        <fullName evidence="4 5">50S ribosomal protein L21</fullName>
    </recommendedName>
</protein>
<evidence type="ECO:0000256" key="4">
    <source>
        <dbReference type="ARBA" id="ARBA00035483"/>
    </source>
</evidence>
<evidence type="ECO:0000256" key="2">
    <source>
        <dbReference type="ARBA" id="ARBA00022980"/>
    </source>
</evidence>
<name>A0A1G1XDW8_9BACT</name>
<dbReference type="AlphaFoldDB" id="A0A1G1XDW8"/>
<dbReference type="GO" id="GO:0019843">
    <property type="term" value="F:rRNA binding"/>
    <property type="evidence" value="ECO:0007669"/>
    <property type="project" value="UniProtKB-KW"/>
</dbReference>
<sequence>MKTAVIKAGGRQFVVHEGDKVVMDKLPVEEGKKTVFSDVLLLDNDGKFELGAPFIKGASVEATVTRQARHKKIFGVQMKAK</sequence>
<dbReference type="PANTHER" id="PTHR21349">
    <property type="entry name" value="50S RIBOSOMAL PROTEIN L21"/>
    <property type="match status" value="1"/>
</dbReference>
<dbReference type="EMBL" id="MHHS01000003">
    <property type="protein sequence ID" value="OGY37840.1"/>
    <property type="molecule type" value="Genomic_DNA"/>
</dbReference>
<dbReference type="InterPro" id="IPR001787">
    <property type="entry name" value="Ribosomal_bL21"/>
</dbReference>